<evidence type="ECO:0008006" key="5">
    <source>
        <dbReference type="Google" id="ProtNLM"/>
    </source>
</evidence>
<protein>
    <recommendedName>
        <fullName evidence="5">AB hydrolase-1 domain-containing protein</fullName>
    </recommendedName>
</protein>
<dbReference type="AlphaFoldDB" id="A0A316UI64"/>
<keyword evidence="4" id="KW-1185">Reference proteome</keyword>
<gene>
    <name evidence="3" type="ORF">BCV69DRAFT_265444</name>
</gene>
<feature type="region of interest" description="Disordered" evidence="1">
    <location>
        <begin position="314"/>
        <end position="346"/>
    </location>
</feature>
<accession>A0A316UI64</accession>
<evidence type="ECO:0000256" key="2">
    <source>
        <dbReference type="SAM" id="Phobius"/>
    </source>
</evidence>
<sequence>MAHSPLRLPAFKSGNGSLIPFDYSDTFVRLAILSIRSLPVVCWLYLAAYLFIPSSTVVATLPSALRTKWLRLMARYVWFPWSVIEVVFSLYHAYLVRKVQGPGPQPIYSRRFLRKVFARALKSGLGLDNLVKADETHRQQVEQDNIKEATNSKLEGTRPEGNEKSHSKATQANNGSDGDDPEPWFKANALTPDDPRARKFQREQAKWFHLDPQYKKESHKHITRRDVSHWLAWSLFNSHLEDIEAEHSDISKKARAGDELPQIANETHGTAADEADEEDPNLRKVYAEPGEWSNAEGGTRLDFLRKARRMLEARQGQRYPLKRDGEPGPEEELDGEGGSKDQPLTGSMRLTIDPVVVEARPFLVYCITQSLSRFTLYRATRHKGFELRTSGRLSYLVSIPSSWSPEKAADPASKGRYRPTIFLHGLGIGLAQYHALIDELAGSALSETHPIMIPIQPHISQNIFSPHFLKPIGHHEMIICLRKAMKTLRFDGDVQVLSHSMGTIVHAWLLKSLGNRIARSCFVDPIPFRLFIPDVCGNFLYFKADNSIKRLLRFFVGREIGTANTLSRYFDWSSNILWPEDEIPNLTSPQHTRFFLAGQDVILNCQETREYLLEYGVKEEVTSAEGKRERGGMVVDWKAAHGELLMKDGRGMKMIMKWLQEEDE</sequence>
<feature type="transmembrane region" description="Helical" evidence="2">
    <location>
        <begin position="43"/>
        <end position="65"/>
    </location>
</feature>
<dbReference type="OrthoDB" id="6431331at2759"/>
<dbReference type="GeneID" id="37012516"/>
<feature type="region of interest" description="Disordered" evidence="1">
    <location>
        <begin position="258"/>
        <end position="279"/>
    </location>
</feature>
<reference evidence="3 4" key="1">
    <citation type="journal article" date="2018" name="Mol. Biol. Evol.">
        <title>Broad Genomic Sampling Reveals a Smut Pathogenic Ancestry of the Fungal Clade Ustilaginomycotina.</title>
        <authorList>
            <person name="Kijpornyongpan T."/>
            <person name="Mondo S.J."/>
            <person name="Barry K."/>
            <person name="Sandor L."/>
            <person name="Lee J."/>
            <person name="Lipzen A."/>
            <person name="Pangilinan J."/>
            <person name="LaButti K."/>
            <person name="Hainaut M."/>
            <person name="Henrissat B."/>
            <person name="Grigoriev I.V."/>
            <person name="Spatafora J.W."/>
            <person name="Aime M.C."/>
        </authorList>
    </citation>
    <scope>NUCLEOTIDE SEQUENCE [LARGE SCALE GENOMIC DNA]</scope>
    <source>
        <strain evidence="3 4">MCA 4718</strain>
    </source>
</reference>
<dbReference type="STRING" id="1684307.A0A316UI64"/>
<evidence type="ECO:0000256" key="1">
    <source>
        <dbReference type="SAM" id="MobiDB-lite"/>
    </source>
</evidence>
<organism evidence="3 4">
    <name type="scientific">Pseudomicrostroma glucosiphilum</name>
    <dbReference type="NCBI Taxonomy" id="1684307"/>
    <lineage>
        <taxon>Eukaryota</taxon>
        <taxon>Fungi</taxon>
        <taxon>Dikarya</taxon>
        <taxon>Basidiomycota</taxon>
        <taxon>Ustilaginomycotina</taxon>
        <taxon>Exobasidiomycetes</taxon>
        <taxon>Microstromatales</taxon>
        <taxon>Microstromatales incertae sedis</taxon>
        <taxon>Pseudomicrostroma</taxon>
    </lineage>
</organism>
<feature type="region of interest" description="Disordered" evidence="1">
    <location>
        <begin position="138"/>
        <end position="194"/>
    </location>
</feature>
<dbReference type="EMBL" id="KZ819321">
    <property type="protein sequence ID" value="PWN24021.1"/>
    <property type="molecule type" value="Genomic_DNA"/>
</dbReference>
<proteinExistence type="predicted"/>
<evidence type="ECO:0000313" key="3">
    <source>
        <dbReference type="EMBL" id="PWN24021.1"/>
    </source>
</evidence>
<keyword evidence="2" id="KW-0812">Transmembrane</keyword>
<dbReference type="Proteomes" id="UP000245942">
    <property type="component" value="Unassembled WGS sequence"/>
</dbReference>
<keyword evidence="2" id="KW-0472">Membrane</keyword>
<feature type="transmembrane region" description="Helical" evidence="2">
    <location>
        <begin position="77"/>
        <end position="96"/>
    </location>
</feature>
<name>A0A316UI64_9BASI</name>
<dbReference type="RefSeq" id="XP_025351181.1">
    <property type="nucleotide sequence ID" value="XM_025490782.1"/>
</dbReference>
<dbReference type="SUPFAM" id="SSF53474">
    <property type="entry name" value="alpha/beta-Hydrolases"/>
    <property type="match status" value="1"/>
</dbReference>
<feature type="compositionally biased region" description="Basic and acidic residues" evidence="1">
    <location>
        <begin position="155"/>
        <end position="166"/>
    </location>
</feature>
<dbReference type="Gene3D" id="3.40.50.1820">
    <property type="entry name" value="alpha/beta hydrolase"/>
    <property type="match status" value="1"/>
</dbReference>
<feature type="compositionally biased region" description="Basic and acidic residues" evidence="1">
    <location>
        <begin position="138"/>
        <end position="147"/>
    </location>
</feature>
<dbReference type="PANTHER" id="PTHR37471:SF1">
    <property type="entry name" value="AB HYDROLASE-1 DOMAIN-CONTAINING PROTEIN"/>
    <property type="match status" value="1"/>
</dbReference>
<dbReference type="InterPro" id="IPR029058">
    <property type="entry name" value="AB_hydrolase_fold"/>
</dbReference>
<evidence type="ECO:0000313" key="4">
    <source>
        <dbReference type="Proteomes" id="UP000245942"/>
    </source>
</evidence>
<keyword evidence="2" id="KW-1133">Transmembrane helix</keyword>
<dbReference type="PANTHER" id="PTHR37471">
    <property type="entry name" value="UNNAMED PRODUCT"/>
    <property type="match status" value="1"/>
</dbReference>